<keyword evidence="3" id="KW-1185">Reference proteome</keyword>
<dbReference type="NCBIfam" id="NF042914">
    <property type="entry name" value="SAV915_dom"/>
    <property type="match status" value="1"/>
</dbReference>
<dbReference type="RefSeq" id="WP_345399256.1">
    <property type="nucleotide sequence ID" value="NZ_BAABLA010000085.1"/>
</dbReference>
<comment type="caution">
    <text evidence="2">The sequence shown here is derived from an EMBL/GenBank/DDBJ whole genome shotgun (WGS) entry which is preliminary data.</text>
</comment>
<feature type="compositionally biased region" description="Basic and acidic residues" evidence="1">
    <location>
        <begin position="1"/>
        <end position="13"/>
    </location>
</feature>
<name>A0ABW2BX85_9PSEU</name>
<dbReference type="Proteomes" id="UP001596337">
    <property type="component" value="Unassembled WGS sequence"/>
</dbReference>
<organism evidence="2 3">
    <name type="scientific">Haloechinothrix salitolerans</name>
    <dbReference type="NCBI Taxonomy" id="926830"/>
    <lineage>
        <taxon>Bacteria</taxon>
        <taxon>Bacillati</taxon>
        <taxon>Actinomycetota</taxon>
        <taxon>Actinomycetes</taxon>
        <taxon>Pseudonocardiales</taxon>
        <taxon>Pseudonocardiaceae</taxon>
        <taxon>Haloechinothrix</taxon>
    </lineage>
</organism>
<protein>
    <submittedName>
        <fullName evidence="2">SAV_915 family protein</fullName>
    </submittedName>
</protein>
<sequence length="122" mass="13842">MEPQRAVERHRGVMSDSDLEQPTAGTPVREFPPFVYLPCSEHVSNPEDAVLELRQTRDGRTALLVYSALDRLKTCCGDQQPWMIMPTELLNKLYQTQPFDLLLLDVIVPEEFRSGGGSHDRS</sequence>
<dbReference type="EMBL" id="JBHSXX010000001">
    <property type="protein sequence ID" value="MFC6867606.1"/>
    <property type="molecule type" value="Genomic_DNA"/>
</dbReference>
<gene>
    <name evidence="2" type="ORF">ACFQGD_10635</name>
</gene>
<proteinExistence type="predicted"/>
<feature type="region of interest" description="Disordered" evidence="1">
    <location>
        <begin position="1"/>
        <end position="26"/>
    </location>
</feature>
<evidence type="ECO:0000313" key="3">
    <source>
        <dbReference type="Proteomes" id="UP001596337"/>
    </source>
</evidence>
<reference evidence="3" key="1">
    <citation type="journal article" date="2019" name="Int. J. Syst. Evol. Microbiol.">
        <title>The Global Catalogue of Microorganisms (GCM) 10K type strain sequencing project: providing services to taxonomists for standard genome sequencing and annotation.</title>
        <authorList>
            <consortium name="The Broad Institute Genomics Platform"/>
            <consortium name="The Broad Institute Genome Sequencing Center for Infectious Disease"/>
            <person name="Wu L."/>
            <person name="Ma J."/>
        </authorList>
    </citation>
    <scope>NUCLEOTIDE SEQUENCE [LARGE SCALE GENOMIC DNA]</scope>
    <source>
        <strain evidence="3">KCTC 32255</strain>
    </source>
</reference>
<evidence type="ECO:0000313" key="2">
    <source>
        <dbReference type="EMBL" id="MFC6867606.1"/>
    </source>
</evidence>
<evidence type="ECO:0000256" key="1">
    <source>
        <dbReference type="SAM" id="MobiDB-lite"/>
    </source>
</evidence>
<accession>A0ABW2BX85</accession>
<dbReference type="InterPro" id="IPR049975">
    <property type="entry name" value="SAV_915-like_dom"/>
</dbReference>